<dbReference type="SMART" id="SM00322">
    <property type="entry name" value="KH"/>
    <property type="match status" value="1"/>
</dbReference>
<dbReference type="Pfam" id="PF00013">
    <property type="entry name" value="KH_1"/>
    <property type="match status" value="1"/>
</dbReference>
<dbReference type="InterPro" id="IPR036612">
    <property type="entry name" value="KH_dom_type_1_sf"/>
</dbReference>
<dbReference type="InterPro" id="IPR004087">
    <property type="entry name" value="KH_dom"/>
</dbReference>
<proteinExistence type="predicted"/>
<dbReference type="CDD" id="cd22460">
    <property type="entry name" value="KH-I_PEPPER_rpt2_like"/>
    <property type="match status" value="1"/>
</dbReference>
<feature type="domain" description="K Homology" evidence="3">
    <location>
        <begin position="19"/>
        <end position="94"/>
    </location>
</feature>
<dbReference type="PANTHER" id="PTHR10288">
    <property type="entry name" value="KH DOMAIN CONTAINING RNA BINDING PROTEIN"/>
    <property type="match status" value="1"/>
</dbReference>
<dbReference type="InterPro" id="IPR004088">
    <property type="entry name" value="KH_dom_type_1"/>
</dbReference>
<evidence type="ECO:0000256" key="2">
    <source>
        <dbReference type="PROSITE-ProRule" id="PRU00117"/>
    </source>
</evidence>
<evidence type="ECO:0000256" key="1">
    <source>
        <dbReference type="ARBA" id="ARBA00022737"/>
    </source>
</evidence>
<comment type="caution">
    <text evidence="4">The sequence shown here is derived from an EMBL/GenBank/DDBJ whole genome shotgun (WGS) entry which is preliminary data.</text>
</comment>
<evidence type="ECO:0000313" key="4">
    <source>
        <dbReference type="EMBL" id="KAL0325319.1"/>
    </source>
</evidence>
<dbReference type="GO" id="GO:0003723">
    <property type="term" value="F:RNA binding"/>
    <property type="evidence" value="ECO:0007669"/>
    <property type="project" value="UniProtKB-UniRule"/>
</dbReference>
<dbReference type="Gene3D" id="3.30.1370.10">
    <property type="entry name" value="K Homology domain, type 1"/>
    <property type="match status" value="1"/>
</dbReference>
<keyword evidence="2" id="KW-0694">RNA-binding</keyword>
<organism evidence="4">
    <name type="scientific">Sesamum radiatum</name>
    <name type="common">Black benniseed</name>
    <dbReference type="NCBI Taxonomy" id="300843"/>
    <lineage>
        <taxon>Eukaryota</taxon>
        <taxon>Viridiplantae</taxon>
        <taxon>Streptophyta</taxon>
        <taxon>Embryophyta</taxon>
        <taxon>Tracheophyta</taxon>
        <taxon>Spermatophyta</taxon>
        <taxon>Magnoliopsida</taxon>
        <taxon>eudicotyledons</taxon>
        <taxon>Gunneridae</taxon>
        <taxon>Pentapetalae</taxon>
        <taxon>asterids</taxon>
        <taxon>lamiids</taxon>
        <taxon>Lamiales</taxon>
        <taxon>Pedaliaceae</taxon>
        <taxon>Sesamum</taxon>
    </lineage>
</organism>
<evidence type="ECO:0000259" key="3">
    <source>
        <dbReference type="SMART" id="SM00322"/>
    </source>
</evidence>
<reference evidence="4" key="1">
    <citation type="submission" date="2020-06" db="EMBL/GenBank/DDBJ databases">
        <authorList>
            <person name="Li T."/>
            <person name="Hu X."/>
            <person name="Zhang T."/>
            <person name="Song X."/>
            <person name="Zhang H."/>
            <person name="Dai N."/>
            <person name="Sheng W."/>
            <person name="Hou X."/>
            <person name="Wei L."/>
        </authorList>
    </citation>
    <scope>NUCLEOTIDE SEQUENCE</scope>
    <source>
        <strain evidence="4">G02</strain>
        <tissue evidence="4">Leaf</tissue>
    </source>
</reference>
<name>A0AAW2M1M6_SESRA</name>
<dbReference type="AlphaFoldDB" id="A0AAW2M1M6"/>
<gene>
    <name evidence="4" type="ORF">Sradi_5101200</name>
</gene>
<sequence length="142" mass="15323">MVDGLSETNEGDDENSKQSSSVVRLLVFSGQVGCLLGKAGSVIKQMSSESGAQIRILPKDKLPACASSSDELVQISGRLDAIRKALQSVSQQLLEHYPRNQESFAANIIAPSSHSFVLLLDRIDSLLLTVFLVMEPLSFCIS</sequence>
<accession>A0AAW2M1M6</accession>
<dbReference type="PROSITE" id="PS50084">
    <property type="entry name" value="KH_TYPE_1"/>
    <property type="match status" value="1"/>
</dbReference>
<dbReference type="EMBL" id="JACGWJ010000023">
    <property type="protein sequence ID" value="KAL0325319.1"/>
    <property type="molecule type" value="Genomic_DNA"/>
</dbReference>
<reference evidence="4" key="2">
    <citation type="journal article" date="2024" name="Plant">
        <title>Genomic evolution and insights into agronomic trait innovations of Sesamum species.</title>
        <authorList>
            <person name="Miao H."/>
            <person name="Wang L."/>
            <person name="Qu L."/>
            <person name="Liu H."/>
            <person name="Sun Y."/>
            <person name="Le M."/>
            <person name="Wang Q."/>
            <person name="Wei S."/>
            <person name="Zheng Y."/>
            <person name="Lin W."/>
            <person name="Duan Y."/>
            <person name="Cao H."/>
            <person name="Xiong S."/>
            <person name="Wang X."/>
            <person name="Wei L."/>
            <person name="Li C."/>
            <person name="Ma Q."/>
            <person name="Ju M."/>
            <person name="Zhao R."/>
            <person name="Li G."/>
            <person name="Mu C."/>
            <person name="Tian Q."/>
            <person name="Mei H."/>
            <person name="Zhang T."/>
            <person name="Gao T."/>
            <person name="Zhang H."/>
        </authorList>
    </citation>
    <scope>NUCLEOTIDE SEQUENCE</scope>
    <source>
        <strain evidence="4">G02</strain>
    </source>
</reference>
<dbReference type="SUPFAM" id="SSF54791">
    <property type="entry name" value="Eukaryotic type KH-domain (KH-domain type I)"/>
    <property type="match status" value="1"/>
</dbReference>
<protein>
    <recommendedName>
        <fullName evidence="3">K Homology domain-containing protein</fullName>
    </recommendedName>
</protein>
<keyword evidence="1" id="KW-0677">Repeat</keyword>